<keyword evidence="1" id="KW-0472">Membrane</keyword>
<feature type="transmembrane region" description="Helical" evidence="1">
    <location>
        <begin position="12"/>
        <end position="43"/>
    </location>
</feature>
<dbReference type="Proteomes" id="UP000005466">
    <property type="component" value="Unassembled WGS sequence"/>
</dbReference>
<proteinExistence type="predicted"/>
<organism evidence="2 3">
    <name type="scientific">Pseudomonas savastanoi pv. glycinea str. race 4</name>
    <dbReference type="NCBI Taxonomy" id="875330"/>
    <lineage>
        <taxon>Bacteria</taxon>
        <taxon>Pseudomonadati</taxon>
        <taxon>Pseudomonadota</taxon>
        <taxon>Gammaproteobacteria</taxon>
        <taxon>Pseudomonadales</taxon>
        <taxon>Pseudomonadaceae</taxon>
        <taxon>Pseudomonas</taxon>
    </lineage>
</organism>
<comment type="caution">
    <text evidence="2">The sequence shown here is derived from an EMBL/GenBank/DDBJ whole genome shotgun (WGS) entry which is preliminary data.</text>
</comment>
<sequence length="47" mass="5263">RRRFELERPAGFVGLLPFIVAVWVGLSLLALLSGYLTLAYFLAVKLL</sequence>
<keyword evidence="1" id="KW-1133">Transmembrane helix</keyword>
<keyword evidence="1" id="KW-0812">Transmembrane</keyword>
<dbReference type="AlphaFoldDB" id="F3CHW3"/>
<dbReference type="BioCyc" id="PSYR875330:G11XH-7351-MONOMER"/>
<reference evidence="2 3" key="1">
    <citation type="journal article" date="2011" name="PLoS Pathog.">
        <title>Dynamic evolution of pathogenicity revealed by sequencing and comparative genomics of 19 Pseudomonas syringae isolates.</title>
        <authorList>
            <person name="Baltrus D.A."/>
            <person name="Nishimura M.T."/>
            <person name="Romanchuk A."/>
            <person name="Chang J.H."/>
            <person name="Mukhtar M.S."/>
            <person name="Cherkis K."/>
            <person name="Roach J."/>
            <person name="Grant S.R."/>
            <person name="Jones C.D."/>
            <person name="Dangl J.L."/>
        </authorList>
    </citation>
    <scope>NUCLEOTIDE SEQUENCE [LARGE SCALE GENOMIC DNA]</scope>
    <source>
        <strain evidence="3">race 4</strain>
    </source>
</reference>
<dbReference type="EMBL" id="ADWY01003253">
    <property type="protein sequence ID" value="EGH18855.1"/>
    <property type="molecule type" value="Genomic_DNA"/>
</dbReference>
<evidence type="ECO:0000256" key="1">
    <source>
        <dbReference type="SAM" id="Phobius"/>
    </source>
</evidence>
<evidence type="ECO:0000313" key="2">
    <source>
        <dbReference type="EMBL" id="EGH18855.1"/>
    </source>
</evidence>
<evidence type="ECO:0000313" key="3">
    <source>
        <dbReference type="Proteomes" id="UP000005466"/>
    </source>
</evidence>
<feature type="non-terminal residue" evidence="2">
    <location>
        <position position="47"/>
    </location>
</feature>
<gene>
    <name evidence="2" type="ORF">Pgy4_38431</name>
</gene>
<accession>F3CHW3</accession>
<name>F3CHW3_PSESG</name>
<protein>
    <submittedName>
        <fullName evidence="2">Uncharacterized protein</fullName>
    </submittedName>
</protein>
<feature type="non-terminal residue" evidence="2">
    <location>
        <position position="1"/>
    </location>
</feature>